<sequence>MSLAHRIPVDIGDSDLRHLRQLGCGGLGDGVAVVGRRSTGTGLPLPLGQPGADDRDDHVALPGPFGGLR</sequence>
<keyword evidence="3" id="KW-1185">Reference proteome</keyword>
<evidence type="ECO:0000313" key="3">
    <source>
        <dbReference type="Proteomes" id="UP000419743"/>
    </source>
</evidence>
<dbReference type="EMBL" id="CACRYJ010000014">
    <property type="protein sequence ID" value="VZO35653.1"/>
    <property type="molecule type" value="Genomic_DNA"/>
</dbReference>
<comment type="caution">
    <text evidence="2">The sequence shown here is derived from an EMBL/GenBank/DDBJ whole genome shotgun (WGS) entry which is preliminary data.</text>
</comment>
<evidence type="ECO:0000256" key="1">
    <source>
        <dbReference type="SAM" id="MobiDB-lite"/>
    </source>
</evidence>
<accession>A0A7M4DFG0</accession>
<proteinExistence type="predicted"/>
<reference evidence="2 3" key="1">
    <citation type="submission" date="2019-11" db="EMBL/GenBank/DDBJ databases">
        <authorList>
            <person name="Criscuolo A."/>
        </authorList>
    </citation>
    <scope>NUCLEOTIDE SEQUENCE [LARGE SCALE GENOMIC DNA]</scope>
    <source>
        <strain evidence="2">CIP111667</strain>
    </source>
</reference>
<dbReference type="AlphaFoldDB" id="A0A7M4DFG0"/>
<gene>
    <name evidence="2" type="ORF">HALOF300_00851</name>
</gene>
<organism evidence="2 3">
    <name type="scientific">Occultella aeris</name>
    <dbReference type="NCBI Taxonomy" id="2761496"/>
    <lineage>
        <taxon>Bacteria</taxon>
        <taxon>Bacillati</taxon>
        <taxon>Actinomycetota</taxon>
        <taxon>Actinomycetes</taxon>
        <taxon>Micrococcales</taxon>
        <taxon>Ruaniaceae</taxon>
        <taxon>Occultella</taxon>
    </lineage>
</organism>
<feature type="region of interest" description="Disordered" evidence="1">
    <location>
        <begin position="39"/>
        <end position="69"/>
    </location>
</feature>
<dbReference type="Proteomes" id="UP000419743">
    <property type="component" value="Unassembled WGS sequence"/>
</dbReference>
<name>A0A7M4DFG0_9MICO</name>
<feature type="compositionally biased region" description="Low complexity" evidence="1">
    <location>
        <begin position="42"/>
        <end position="51"/>
    </location>
</feature>
<protein>
    <submittedName>
        <fullName evidence="2">Uncharacterized protein</fullName>
    </submittedName>
</protein>
<evidence type="ECO:0000313" key="2">
    <source>
        <dbReference type="EMBL" id="VZO35653.1"/>
    </source>
</evidence>